<dbReference type="GO" id="GO:0031347">
    <property type="term" value="P:regulation of defense response"/>
    <property type="evidence" value="ECO:0007669"/>
    <property type="project" value="UniProtKB-UniRule"/>
</dbReference>
<dbReference type="GO" id="GO:0005634">
    <property type="term" value="C:nucleus"/>
    <property type="evidence" value="ECO:0007669"/>
    <property type="project" value="UniProtKB-SubCell"/>
</dbReference>
<feature type="compositionally biased region" description="Polar residues" evidence="3">
    <location>
        <begin position="105"/>
        <end position="124"/>
    </location>
</feature>
<keyword evidence="2" id="KW-0539">Nucleus</keyword>
<dbReference type="PROSITE" id="PS51320">
    <property type="entry name" value="TIFY"/>
    <property type="match status" value="1"/>
</dbReference>
<evidence type="ECO:0000256" key="1">
    <source>
        <dbReference type="ARBA" id="ARBA00008614"/>
    </source>
</evidence>
<dbReference type="OrthoDB" id="1939212at2759"/>
<comment type="caution">
    <text evidence="5">The sequence shown here is derived from an EMBL/GenBank/DDBJ whole genome shotgun (WGS) entry which is preliminary data.</text>
</comment>
<evidence type="ECO:0000256" key="3">
    <source>
        <dbReference type="SAM" id="MobiDB-lite"/>
    </source>
</evidence>
<feature type="domain" description="Tify" evidence="4">
    <location>
        <begin position="59"/>
        <end position="94"/>
    </location>
</feature>
<dbReference type="GO" id="GO:2000022">
    <property type="term" value="P:regulation of jasmonic acid mediated signaling pathway"/>
    <property type="evidence" value="ECO:0007669"/>
    <property type="project" value="UniProtKB-UniRule"/>
</dbReference>
<dbReference type="SMART" id="SM00979">
    <property type="entry name" value="TIFY"/>
    <property type="match status" value="1"/>
</dbReference>
<dbReference type="EMBL" id="SZYD01000015">
    <property type="protein sequence ID" value="KAD3642291.1"/>
    <property type="molecule type" value="Genomic_DNA"/>
</dbReference>
<sequence>MERNFRGKDAVLKKEAVEAAAVPMSMNTFRHGAPVYSQFLKGIPITSSQLVIPWYGSMGASIPAQLTIFYDGMVNVYDDVSPEKAQAIMFLAGNRQFVALADSPQPRTQAQGPTPMAPNTTQPCSSVSSPVSVSSHRADQLTGGPPNETEAAKRIMSSLGQAMQSAIPQARKASLARFLEKRRERVRASAPYSLSKNIMDSASNSNAAAVTGE</sequence>
<dbReference type="InterPro" id="IPR010399">
    <property type="entry name" value="Tify_dom"/>
</dbReference>
<feature type="region of interest" description="Disordered" evidence="3">
    <location>
        <begin position="104"/>
        <end position="150"/>
    </location>
</feature>
<dbReference type="Pfam" id="PF09425">
    <property type="entry name" value="Jas_motif"/>
    <property type="match status" value="1"/>
</dbReference>
<dbReference type="GO" id="GO:0009611">
    <property type="term" value="P:response to wounding"/>
    <property type="evidence" value="ECO:0007669"/>
    <property type="project" value="UniProtKB-UniRule"/>
</dbReference>
<feature type="region of interest" description="Disordered" evidence="3">
    <location>
        <begin position="184"/>
        <end position="213"/>
    </location>
</feature>
<keyword evidence="6" id="KW-1185">Reference proteome</keyword>
<evidence type="ECO:0000313" key="6">
    <source>
        <dbReference type="Proteomes" id="UP000326396"/>
    </source>
</evidence>
<proteinExistence type="inferred from homology"/>
<dbReference type="Pfam" id="PF06200">
    <property type="entry name" value="tify"/>
    <property type="match status" value="1"/>
</dbReference>
<organism evidence="5 6">
    <name type="scientific">Mikania micrantha</name>
    <name type="common">bitter vine</name>
    <dbReference type="NCBI Taxonomy" id="192012"/>
    <lineage>
        <taxon>Eukaryota</taxon>
        <taxon>Viridiplantae</taxon>
        <taxon>Streptophyta</taxon>
        <taxon>Embryophyta</taxon>
        <taxon>Tracheophyta</taxon>
        <taxon>Spermatophyta</taxon>
        <taxon>Magnoliopsida</taxon>
        <taxon>eudicotyledons</taxon>
        <taxon>Gunneridae</taxon>
        <taxon>Pentapetalae</taxon>
        <taxon>asterids</taxon>
        <taxon>campanulids</taxon>
        <taxon>Asterales</taxon>
        <taxon>Asteraceae</taxon>
        <taxon>Asteroideae</taxon>
        <taxon>Heliantheae alliance</taxon>
        <taxon>Eupatorieae</taxon>
        <taxon>Mikania</taxon>
    </lineage>
</organism>
<dbReference type="AlphaFoldDB" id="A0A5N6MPM6"/>
<dbReference type="PANTHER" id="PTHR33077:SF149">
    <property type="entry name" value="PROTEIN TIFY"/>
    <property type="match status" value="1"/>
</dbReference>
<reference evidence="5 6" key="1">
    <citation type="submission" date="2019-05" db="EMBL/GenBank/DDBJ databases">
        <title>Mikania micrantha, genome provides insights into the molecular mechanism of rapid growth.</title>
        <authorList>
            <person name="Liu B."/>
        </authorList>
    </citation>
    <scope>NUCLEOTIDE SEQUENCE [LARGE SCALE GENOMIC DNA]</scope>
    <source>
        <strain evidence="5">NLD-2019</strain>
        <tissue evidence="5">Leaf</tissue>
    </source>
</reference>
<comment type="function">
    <text evidence="2">Repressor of jasmonate responses.</text>
</comment>
<protein>
    <recommendedName>
        <fullName evidence="2">Protein TIFY</fullName>
    </recommendedName>
    <alternativeName>
        <fullName evidence="2">Jasmonate ZIM domain-containing protein</fullName>
    </alternativeName>
</protein>
<evidence type="ECO:0000259" key="4">
    <source>
        <dbReference type="PROSITE" id="PS51320"/>
    </source>
</evidence>
<feature type="compositionally biased region" description="Polar residues" evidence="3">
    <location>
        <begin position="192"/>
        <end position="213"/>
    </location>
</feature>
<keyword evidence="2" id="KW-1184">Jasmonic acid signaling pathway</keyword>
<dbReference type="Proteomes" id="UP000326396">
    <property type="component" value="Linkage Group LG5"/>
</dbReference>
<comment type="subcellular location">
    <subcellularLocation>
        <location evidence="2">Nucleus</location>
    </subcellularLocation>
</comment>
<evidence type="ECO:0000256" key="2">
    <source>
        <dbReference type="RuleBase" id="RU369065"/>
    </source>
</evidence>
<dbReference type="InterPro" id="IPR018467">
    <property type="entry name" value="CCT_CS"/>
</dbReference>
<feature type="compositionally biased region" description="Low complexity" evidence="3">
    <location>
        <begin position="125"/>
        <end position="135"/>
    </location>
</feature>
<comment type="similarity">
    <text evidence="1 2">Belongs to the TIFY/JAZ family.</text>
</comment>
<dbReference type="PANTHER" id="PTHR33077">
    <property type="entry name" value="PROTEIN TIFY 4A-RELATED-RELATED"/>
    <property type="match status" value="1"/>
</dbReference>
<dbReference type="InterPro" id="IPR040390">
    <property type="entry name" value="TIFY/JAZ"/>
</dbReference>
<evidence type="ECO:0000313" key="5">
    <source>
        <dbReference type="EMBL" id="KAD3642291.1"/>
    </source>
</evidence>
<comment type="domain">
    <text evidence="2">The jas domain is required for interaction with COI1.</text>
</comment>
<accession>A0A5N6MPM6</accession>
<name>A0A5N6MPM6_9ASTR</name>
<gene>
    <name evidence="5" type="ORF">E3N88_31515</name>
</gene>